<dbReference type="HOGENOM" id="CLU_1406467_0_0_7"/>
<organism evidence="1 2">
    <name type="scientific">Entotheonella factor</name>
    <dbReference type="NCBI Taxonomy" id="1429438"/>
    <lineage>
        <taxon>Bacteria</taxon>
        <taxon>Pseudomonadati</taxon>
        <taxon>Nitrospinota/Tectimicrobiota group</taxon>
        <taxon>Candidatus Tectimicrobiota</taxon>
        <taxon>Candidatus Entotheonellia</taxon>
        <taxon>Candidatus Entotheonellales</taxon>
        <taxon>Candidatus Entotheonellaceae</taxon>
        <taxon>Candidatus Entotheonella</taxon>
    </lineage>
</organism>
<gene>
    <name evidence="1" type="ORF">ETSY1_31990</name>
</gene>
<accession>W4LBJ6</accession>
<keyword evidence="2" id="KW-1185">Reference proteome</keyword>
<evidence type="ECO:0000313" key="2">
    <source>
        <dbReference type="Proteomes" id="UP000019141"/>
    </source>
</evidence>
<proteinExistence type="predicted"/>
<reference evidence="1 2" key="1">
    <citation type="journal article" date="2014" name="Nature">
        <title>An environmental bacterial taxon with a large and distinct metabolic repertoire.</title>
        <authorList>
            <person name="Wilson M.C."/>
            <person name="Mori T."/>
            <person name="Ruckert C."/>
            <person name="Uria A.R."/>
            <person name="Helf M.J."/>
            <person name="Takada K."/>
            <person name="Gernert C."/>
            <person name="Steffens U.A."/>
            <person name="Heycke N."/>
            <person name="Schmitt S."/>
            <person name="Rinke C."/>
            <person name="Helfrich E.J."/>
            <person name="Brachmann A.O."/>
            <person name="Gurgui C."/>
            <person name="Wakimoto T."/>
            <person name="Kracht M."/>
            <person name="Crusemann M."/>
            <person name="Hentschel U."/>
            <person name="Abe I."/>
            <person name="Matsunaga S."/>
            <person name="Kalinowski J."/>
            <person name="Takeyama H."/>
            <person name="Piel J."/>
        </authorList>
    </citation>
    <scope>NUCLEOTIDE SEQUENCE [LARGE SCALE GENOMIC DNA]</scope>
    <source>
        <strain evidence="2">TSY1</strain>
    </source>
</reference>
<comment type="caution">
    <text evidence="1">The sequence shown here is derived from an EMBL/GenBank/DDBJ whole genome shotgun (WGS) entry which is preliminary data.</text>
</comment>
<dbReference type="EMBL" id="AZHW01000955">
    <property type="protein sequence ID" value="ETW95115.1"/>
    <property type="molecule type" value="Genomic_DNA"/>
</dbReference>
<dbReference type="Proteomes" id="UP000019141">
    <property type="component" value="Unassembled WGS sequence"/>
</dbReference>
<name>W4LBJ6_ENTF1</name>
<protein>
    <submittedName>
        <fullName evidence="1">Uncharacterized protein</fullName>
    </submittedName>
</protein>
<sequence>MKPSLKLLSLILVMFITQFVSIYDLKTAEAGAKKDKALEAALEQGLKLVDAAGDKLIGRAIDGIFGCDDARSTTIIINNHSSDTFYKVWDEFSSGGFSNDGIENKIEPYSQHTLKVVSHGVLTGVEGKILFDISPGRRKANVLDIRINNPYAGDNTGRALINAPWKVDYTLGTGNCNRFTVDVWCKRKDEKCS</sequence>
<evidence type="ECO:0000313" key="1">
    <source>
        <dbReference type="EMBL" id="ETW95115.1"/>
    </source>
</evidence>
<dbReference type="AlphaFoldDB" id="W4LBJ6"/>
<dbReference type="Gene3D" id="2.60.270.50">
    <property type="match status" value="1"/>
</dbReference>